<name>A0A5B9P6M9_9BACT</name>
<keyword evidence="2" id="KW-0731">Sigma factor</keyword>
<dbReference type="AlphaFoldDB" id="A0A5B9P6M9"/>
<sequence length="187" mass="21184">MDSTSESLLLRLRSGSDQRAWSTFVELYTPLIFYWARKTGLQTNDAADLVQDVLTLTFQKLPAFKYDAGKSFRGWLRTVTLNRYREKLRKKSIGATPATQSVLASIAQPGDAESTWDLNYQQALVSRAKELLRHEFQASTWQALQQYVFEGQPAAIAAKENGLSVWTVYAAKSRLMSRLRETLDGLL</sequence>
<dbReference type="NCBIfam" id="TIGR02937">
    <property type="entry name" value="sigma70-ECF"/>
    <property type="match status" value="1"/>
</dbReference>
<evidence type="ECO:0000313" key="6">
    <source>
        <dbReference type="EMBL" id="QEG21918.1"/>
    </source>
</evidence>
<dbReference type="RefSeq" id="WP_075085586.1">
    <property type="nucleotide sequence ID" value="NZ_CP042912.1"/>
</dbReference>
<dbReference type="Proteomes" id="UP000322214">
    <property type="component" value="Chromosome"/>
</dbReference>
<evidence type="ECO:0000259" key="5">
    <source>
        <dbReference type="Pfam" id="PF04542"/>
    </source>
</evidence>
<keyword evidence="7" id="KW-1185">Reference proteome</keyword>
<evidence type="ECO:0000256" key="1">
    <source>
        <dbReference type="ARBA" id="ARBA00023015"/>
    </source>
</evidence>
<proteinExistence type="predicted"/>
<dbReference type="SUPFAM" id="SSF88946">
    <property type="entry name" value="Sigma2 domain of RNA polymerase sigma factors"/>
    <property type="match status" value="1"/>
</dbReference>
<dbReference type="InterPro" id="IPR039425">
    <property type="entry name" value="RNA_pol_sigma-70-like"/>
</dbReference>
<dbReference type="InterPro" id="IPR014284">
    <property type="entry name" value="RNA_pol_sigma-70_dom"/>
</dbReference>
<dbReference type="Gene3D" id="1.10.1740.10">
    <property type="match status" value="1"/>
</dbReference>
<dbReference type="OrthoDB" id="284734at2"/>
<evidence type="ECO:0000256" key="2">
    <source>
        <dbReference type="ARBA" id="ARBA00023082"/>
    </source>
</evidence>
<keyword evidence="1" id="KW-0805">Transcription regulation</keyword>
<evidence type="ECO:0000313" key="7">
    <source>
        <dbReference type="Proteomes" id="UP000322214"/>
    </source>
</evidence>
<dbReference type="PANTHER" id="PTHR43133">
    <property type="entry name" value="RNA POLYMERASE ECF-TYPE SIGMA FACTO"/>
    <property type="match status" value="1"/>
</dbReference>
<dbReference type="InterPro" id="IPR007627">
    <property type="entry name" value="RNA_pol_sigma70_r2"/>
</dbReference>
<feature type="domain" description="RNA polymerase sigma-70 region 2" evidence="5">
    <location>
        <begin position="25"/>
        <end position="92"/>
    </location>
</feature>
<gene>
    <name evidence="6" type="ORF">MFFC18_17790</name>
</gene>
<organism evidence="6 7">
    <name type="scientific">Mariniblastus fucicola</name>
    <dbReference type="NCBI Taxonomy" id="980251"/>
    <lineage>
        <taxon>Bacteria</taxon>
        <taxon>Pseudomonadati</taxon>
        <taxon>Planctomycetota</taxon>
        <taxon>Planctomycetia</taxon>
        <taxon>Pirellulales</taxon>
        <taxon>Pirellulaceae</taxon>
        <taxon>Mariniblastus</taxon>
    </lineage>
</organism>
<dbReference type="STRING" id="980251.GCA_001642875_03380"/>
<evidence type="ECO:0000256" key="4">
    <source>
        <dbReference type="ARBA" id="ARBA00023163"/>
    </source>
</evidence>
<keyword evidence="3" id="KW-0238">DNA-binding</keyword>
<dbReference type="GO" id="GO:0016987">
    <property type="term" value="F:sigma factor activity"/>
    <property type="evidence" value="ECO:0007669"/>
    <property type="project" value="UniProtKB-KW"/>
</dbReference>
<dbReference type="Pfam" id="PF04542">
    <property type="entry name" value="Sigma70_r2"/>
    <property type="match status" value="1"/>
</dbReference>
<dbReference type="PANTHER" id="PTHR43133:SF8">
    <property type="entry name" value="RNA POLYMERASE SIGMA FACTOR HI_1459-RELATED"/>
    <property type="match status" value="1"/>
</dbReference>
<protein>
    <submittedName>
        <fullName evidence="6">RNA polymerase sigma factor RpoE</fullName>
    </submittedName>
</protein>
<reference evidence="6 7" key="1">
    <citation type="submission" date="2019-08" db="EMBL/GenBank/DDBJ databases">
        <title>Deep-cultivation of Planctomycetes and their phenomic and genomic characterization uncovers novel biology.</title>
        <authorList>
            <person name="Wiegand S."/>
            <person name="Jogler M."/>
            <person name="Boedeker C."/>
            <person name="Pinto D."/>
            <person name="Vollmers J."/>
            <person name="Rivas-Marin E."/>
            <person name="Kohn T."/>
            <person name="Peeters S.H."/>
            <person name="Heuer A."/>
            <person name="Rast P."/>
            <person name="Oberbeckmann S."/>
            <person name="Bunk B."/>
            <person name="Jeske O."/>
            <person name="Meyerdierks A."/>
            <person name="Storesund J.E."/>
            <person name="Kallscheuer N."/>
            <person name="Luecker S."/>
            <person name="Lage O.M."/>
            <person name="Pohl T."/>
            <person name="Merkel B.J."/>
            <person name="Hornburger P."/>
            <person name="Mueller R.-W."/>
            <person name="Bruemmer F."/>
            <person name="Labrenz M."/>
            <person name="Spormann A.M."/>
            <person name="Op den Camp H."/>
            <person name="Overmann J."/>
            <person name="Amann R."/>
            <person name="Jetten M.S.M."/>
            <person name="Mascher T."/>
            <person name="Medema M.H."/>
            <person name="Devos D.P."/>
            <person name="Kaster A.-K."/>
            <person name="Ovreas L."/>
            <person name="Rohde M."/>
            <person name="Galperin M.Y."/>
            <person name="Jogler C."/>
        </authorList>
    </citation>
    <scope>NUCLEOTIDE SEQUENCE [LARGE SCALE GENOMIC DNA]</scope>
    <source>
        <strain evidence="6 7">FC18</strain>
    </source>
</reference>
<keyword evidence="4" id="KW-0804">Transcription</keyword>
<dbReference type="GO" id="GO:0003677">
    <property type="term" value="F:DNA binding"/>
    <property type="evidence" value="ECO:0007669"/>
    <property type="project" value="UniProtKB-KW"/>
</dbReference>
<accession>A0A5B9P6M9</accession>
<dbReference type="KEGG" id="mff:MFFC18_17790"/>
<dbReference type="EMBL" id="CP042912">
    <property type="protein sequence ID" value="QEG21918.1"/>
    <property type="molecule type" value="Genomic_DNA"/>
</dbReference>
<dbReference type="InterPro" id="IPR013325">
    <property type="entry name" value="RNA_pol_sigma_r2"/>
</dbReference>
<evidence type="ECO:0000256" key="3">
    <source>
        <dbReference type="ARBA" id="ARBA00023125"/>
    </source>
</evidence>
<dbReference type="GO" id="GO:0006352">
    <property type="term" value="P:DNA-templated transcription initiation"/>
    <property type="evidence" value="ECO:0007669"/>
    <property type="project" value="InterPro"/>
</dbReference>